<evidence type="ECO:0000256" key="9">
    <source>
        <dbReference type="ARBA" id="ARBA00023136"/>
    </source>
</evidence>
<evidence type="ECO:0000313" key="12">
    <source>
        <dbReference type="EMBL" id="SDW10168.1"/>
    </source>
</evidence>
<dbReference type="GO" id="GO:0106408">
    <property type="term" value="F:diadenylate cyclase activity"/>
    <property type="evidence" value="ECO:0007669"/>
    <property type="project" value="UniProtKB-EC"/>
</dbReference>
<gene>
    <name evidence="10" type="primary">dacA</name>
    <name evidence="12" type="ORF">SAMN05444420_101246</name>
</gene>
<dbReference type="GO" id="GO:0005524">
    <property type="term" value="F:ATP binding"/>
    <property type="evidence" value="ECO:0007669"/>
    <property type="project" value="UniProtKB-UniRule"/>
</dbReference>
<dbReference type="EMBL" id="FNND01000001">
    <property type="protein sequence ID" value="SDW10168.1"/>
    <property type="molecule type" value="Genomic_DNA"/>
</dbReference>
<dbReference type="InterPro" id="IPR050338">
    <property type="entry name" value="DisA"/>
</dbReference>
<dbReference type="PANTHER" id="PTHR34185:SF1">
    <property type="entry name" value="DIADENYLATE CYCLASE"/>
    <property type="match status" value="1"/>
</dbReference>
<evidence type="ECO:0000256" key="7">
    <source>
        <dbReference type="ARBA" id="ARBA00022840"/>
    </source>
</evidence>
<dbReference type="AlphaFoldDB" id="A0A1H2QTE5"/>
<dbReference type="PROSITE" id="PS51794">
    <property type="entry name" value="DAC"/>
    <property type="match status" value="1"/>
</dbReference>
<dbReference type="SUPFAM" id="SSF143597">
    <property type="entry name" value="YojJ-like"/>
    <property type="match status" value="1"/>
</dbReference>
<dbReference type="PANTHER" id="PTHR34185">
    <property type="entry name" value="DIADENYLATE CYCLASE"/>
    <property type="match status" value="1"/>
</dbReference>
<proteinExistence type="inferred from homology"/>
<evidence type="ECO:0000259" key="11">
    <source>
        <dbReference type="PROSITE" id="PS51794"/>
    </source>
</evidence>
<evidence type="ECO:0000256" key="1">
    <source>
        <dbReference type="ARBA" id="ARBA00000877"/>
    </source>
</evidence>
<dbReference type="Proteomes" id="UP000182771">
    <property type="component" value="Unassembled WGS sequence"/>
</dbReference>
<comment type="catalytic activity">
    <reaction evidence="1 10">
        <text>2 ATP = 3',3'-c-di-AMP + 2 diphosphate</text>
        <dbReference type="Rhea" id="RHEA:35655"/>
        <dbReference type="ChEBI" id="CHEBI:30616"/>
        <dbReference type="ChEBI" id="CHEBI:33019"/>
        <dbReference type="ChEBI" id="CHEBI:71500"/>
        <dbReference type="EC" id="2.7.7.85"/>
    </reaction>
</comment>
<keyword evidence="2 10" id="KW-1003">Cell membrane</keyword>
<feature type="transmembrane region" description="Helical" evidence="10">
    <location>
        <begin position="6"/>
        <end position="26"/>
    </location>
</feature>
<dbReference type="InterPro" id="IPR045585">
    <property type="entry name" value="CdaA_N"/>
</dbReference>
<dbReference type="InterPro" id="IPR003390">
    <property type="entry name" value="DNA_integrity_scan_DisA_N"/>
</dbReference>
<dbReference type="OrthoDB" id="9807385at2"/>
<feature type="transmembrane region" description="Helical" evidence="10">
    <location>
        <begin position="58"/>
        <end position="78"/>
    </location>
</feature>
<comment type="caution">
    <text evidence="12">The sequence shown here is derived from an EMBL/GenBank/DDBJ whole genome shotgun (WGS) entry which is preliminary data.</text>
</comment>
<dbReference type="Pfam" id="PF02457">
    <property type="entry name" value="DAC"/>
    <property type="match status" value="1"/>
</dbReference>
<evidence type="ECO:0000313" key="13">
    <source>
        <dbReference type="Proteomes" id="UP000182771"/>
    </source>
</evidence>
<evidence type="ECO:0000256" key="8">
    <source>
        <dbReference type="ARBA" id="ARBA00022989"/>
    </source>
</evidence>
<keyword evidence="4 10" id="KW-0812">Transmembrane</keyword>
<dbReference type="HAMAP" id="MF_01499">
    <property type="entry name" value="DacA"/>
    <property type="match status" value="1"/>
</dbReference>
<organism evidence="12 13">
    <name type="scientific">Capnocytophaga granulosa</name>
    <dbReference type="NCBI Taxonomy" id="45242"/>
    <lineage>
        <taxon>Bacteria</taxon>
        <taxon>Pseudomonadati</taxon>
        <taxon>Bacteroidota</taxon>
        <taxon>Flavobacteriia</taxon>
        <taxon>Flavobacteriales</taxon>
        <taxon>Flavobacteriaceae</taxon>
        <taxon>Capnocytophaga</taxon>
    </lineage>
</organism>
<comment type="function">
    <text evidence="10">Catalyzes the condensation of 2 ATP molecules into cyclic di-AMP (c-di-AMP), a second messenger used to regulate differing processes in different bacteria.</text>
</comment>
<dbReference type="EC" id="2.7.7.85" evidence="10"/>
<comment type="caution">
    <text evidence="10">Lacks conserved residue(s) required for the propagation of feature annotation.</text>
</comment>
<keyword evidence="5 10" id="KW-0548">Nucleotidyltransferase</keyword>
<keyword evidence="9 10" id="KW-0472">Membrane</keyword>
<evidence type="ECO:0000256" key="2">
    <source>
        <dbReference type="ARBA" id="ARBA00022475"/>
    </source>
</evidence>
<keyword evidence="13" id="KW-1185">Reference proteome</keyword>
<reference evidence="12 13" key="1">
    <citation type="submission" date="2016-10" db="EMBL/GenBank/DDBJ databases">
        <authorList>
            <person name="Varghese N."/>
            <person name="Submissions S."/>
        </authorList>
    </citation>
    <scope>NUCLEOTIDE SEQUENCE [LARGE SCALE GENOMIC DNA]</scope>
    <source>
        <strain evidence="12 13">DSM 11449</strain>
    </source>
</reference>
<accession>A0A1H2QTE5</accession>
<evidence type="ECO:0000256" key="6">
    <source>
        <dbReference type="ARBA" id="ARBA00022741"/>
    </source>
</evidence>
<protein>
    <recommendedName>
        <fullName evidence="10">Diadenylate cyclase</fullName>
        <shortName evidence="10">DAC</shortName>
        <ecNumber evidence="10">2.7.7.85</ecNumber>
    </recommendedName>
    <alternativeName>
        <fullName evidence="10">Cyclic-di-AMP synthase</fullName>
        <shortName evidence="10">c-di-AMP synthase</shortName>
    </alternativeName>
</protein>
<dbReference type="Gene3D" id="3.40.1700.10">
    <property type="entry name" value="DNA integrity scanning protein, DisA, N-terminal domain"/>
    <property type="match status" value="1"/>
</dbReference>
<dbReference type="PIRSF" id="PIRSF004793">
    <property type="entry name" value="UCP004793"/>
    <property type="match status" value="1"/>
</dbReference>
<keyword evidence="8 10" id="KW-1133">Transmembrane helix</keyword>
<keyword evidence="6 10" id="KW-0547">Nucleotide-binding</keyword>
<evidence type="ECO:0000256" key="5">
    <source>
        <dbReference type="ARBA" id="ARBA00022695"/>
    </source>
</evidence>
<keyword evidence="3 10" id="KW-0808">Transferase</keyword>
<dbReference type="InterPro" id="IPR034701">
    <property type="entry name" value="CdaA"/>
</dbReference>
<evidence type="ECO:0000256" key="10">
    <source>
        <dbReference type="HAMAP-Rule" id="MF_01499"/>
    </source>
</evidence>
<comment type="similarity">
    <text evidence="10">Belongs to the adenylate cyclase family. DacA/CdaA subfamily.</text>
</comment>
<evidence type="ECO:0000256" key="4">
    <source>
        <dbReference type="ARBA" id="ARBA00022692"/>
    </source>
</evidence>
<comment type="subunit">
    <text evidence="10">Probably a homodimer.</text>
</comment>
<sequence length="261" mass="29153">MFDFLNFKFVDFLDIVLVGLILYYIYRLLKGTVAISIFLGIVIIFVIWKLTVIVKMELVSSILGQFINVGFFALIVVFQQEIRKFLLVLGSTNVLNSKNLLKKLSLKKTSEDTVIAHMCETLVSACRKMGDERTGALIILERNQSLEFVRATGDKMNIELNQPILESIFYKNSPLHDGAIVVQNGFIVATRVILPVVGQSVIPKEYGLRHRAAVSITEKTDALALVVSEETGKISYINNSEFVPYSSDSELVAILTEALSK</sequence>
<dbReference type="InterPro" id="IPR036888">
    <property type="entry name" value="DNA_integrity_DisA_N_sf"/>
</dbReference>
<keyword evidence="7 10" id="KW-0067">ATP-binding</keyword>
<name>A0A1H2QTE5_9FLAO</name>
<dbReference type="Pfam" id="PF19293">
    <property type="entry name" value="CdaA_N"/>
    <property type="match status" value="1"/>
</dbReference>
<dbReference type="GO" id="GO:0004016">
    <property type="term" value="F:adenylate cyclase activity"/>
    <property type="evidence" value="ECO:0007669"/>
    <property type="project" value="UniProtKB-UniRule"/>
</dbReference>
<dbReference type="RefSeq" id="WP_016419541.1">
    <property type="nucleotide sequence ID" value="NZ_FNND01000001.1"/>
</dbReference>
<evidence type="ECO:0000256" key="3">
    <source>
        <dbReference type="ARBA" id="ARBA00022679"/>
    </source>
</evidence>
<dbReference type="GO" id="GO:0006171">
    <property type="term" value="P:cAMP biosynthetic process"/>
    <property type="evidence" value="ECO:0007669"/>
    <property type="project" value="InterPro"/>
</dbReference>
<dbReference type="GeneID" id="85017884"/>
<dbReference type="InterPro" id="IPR014046">
    <property type="entry name" value="C-di-AMP_synthase"/>
</dbReference>
<feature type="domain" description="DAC" evidence="11">
    <location>
        <begin position="79"/>
        <end position="248"/>
    </location>
</feature>
<feature type="transmembrane region" description="Helical" evidence="10">
    <location>
        <begin position="33"/>
        <end position="52"/>
    </location>
</feature>